<dbReference type="Proteomes" id="UP000050501">
    <property type="component" value="Unassembled WGS sequence"/>
</dbReference>
<dbReference type="AlphaFoldDB" id="A0A0P6YDM6"/>
<keyword evidence="5" id="KW-1185">Reference proteome</keyword>
<dbReference type="PATRIC" id="fig|229921.5.peg.1938"/>
<dbReference type="STRING" id="229921.ADN01_12705"/>
<feature type="compositionally biased region" description="Low complexity" evidence="2">
    <location>
        <begin position="9"/>
        <end position="27"/>
    </location>
</feature>
<dbReference type="CDD" id="cd01130">
    <property type="entry name" value="VirB11-like_ATPase"/>
    <property type="match status" value="1"/>
</dbReference>
<accession>A0A0P6YDM6</accession>
<evidence type="ECO:0000313" key="5">
    <source>
        <dbReference type="Proteomes" id="UP000050501"/>
    </source>
</evidence>
<protein>
    <submittedName>
        <fullName evidence="4">Type II secretion system protein E</fullName>
    </submittedName>
</protein>
<name>A0A0P6YDM6_9CHLR</name>
<dbReference type="SUPFAM" id="SSF52540">
    <property type="entry name" value="P-loop containing nucleoside triphosphate hydrolases"/>
    <property type="match status" value="1"/>
</dbReference>
<evidence type="ECO:0000313" key="4">
    <source>
        <dbReference type="EMBL" id="KPL80112.1"/>
    </source>
</evidence>
<proteinExistence type="inferred from homology"/>
<dbReference type="InterPro" id="IPR050921">
    <property type="entry name" value="T4SS_GSP_E_ATPase"/>
</dbReference>
<reference evidence="4 5" key="1">
    <citation type="submission" date="2015-07" db="EMBL/GenBank/DDBJ databases">
        <title>Genome sequence of Levilinea saccharolytica DSM 16555.</title>
        <authorList>
            <person name="Hemp J."/>
            <person name="Ward L.M."/>
            <person name="Pace L.A."/>
            <person name="Fischer W.W."/>
        </authorList>
    </citation>
    <scope>NUCLEOTIDE SEQUENCE [LARGE SCALE GENOMIC DNA]</scope>
    <source>
        <strain evidence="4 5">KIBI-1</strain>
    </source>
</reference>
<evidence type="ECO:0000256" key="1">
    <source>
        <dbReference type="ARBA" id="ARBA00006611"/>
    </source>
</evidence>
<dbReference type="Pfam" id="PF00437">
    <property type="entry name" value="T2SSE"/>
    <property type="match status" value="1"/>
</dbReference>
<evidence type="ECO:0000256" key="2">
    <source>
        <dbReference type="SAM" id="MobiDB-lite"/>
    </source>
</evidence>
<dbReference type="RefSeq" id="WP_062418154.1">
    <property type="nucleotide sequence ID" value="NZ_DF967974.1"/>
</dbReference>
<dbReference type="PANTHER" id="PTHR30486">
    <property type="entry name" value="TWITCHING MOTILITY PROTEIN PILT"/>
    <property type="match status" value="1"/>
</dbReference>
<comment type="similarity">
    <text evidence="1">Belongs to the GSP E family.</text>
</comment>
<dbReference type="OrthoDB" id="9810761at2"/>
<dbReference type="InterPro" id="IPR027417">
    <property type="entry name" value="P-loop_NTPase"/>
</dbReference>
<dbReference type="EMBL" id="LGCM01000043">
    <property type="protein sequence ID" value="KPL80112.1"/>
    <property type="molecule type" value="Genomic_DNA"/>
</dbReference>
<evidence type="ECO:0000259" key="3">
    <source>
        <dbReference type="PROSITE" id="PS00662"/>
    </source>
</evidence>
<dbReference type="GO" id="GO:0016887">
    <property type="term" value="F:ATP hydrolysis activity"/>
    <property type="evidence" value="ECO:0007669"/>
    <property type="project" value="InterPro"/>
</dbReference>
<dbReference type="Gene3D" id="3.30.450.380">
    <property type="match status" value="1"/>
</dbReference>
<gene>
    <name evidence="4" type="ORF">ADN01_12705</name>
</gene>
<dbReference type="PANTHER" id="PTHR30486:SF15">
    <property type="entry name" value="TYPE II_IV SECRETION SYSTEM ATPASE"/>
    <property type="match status" value="1"/>
</dbReference>
<dbReference type="PROSITE" id="PS00662">
    <property type="entry name" value="T2SP_E"/>
    <property type="match status" value="1"/>
</dbReference>
<dbReference type="Gene3D" id="3.40.50.300">
    <property type="entry name" value="P-loop containing nucleotide triphosphate hydrolases"/>
    <property type="match status" value="1"/>
</dbReference>
<comment type="caution">
    <text evidence="4">The sequence shown here is derived from an EMBL/GenBank/DDBJ whole genome shotgun (WGS) entry which is preliminary data.</text>
</comment>
<sequence>MSILKRLQGGDNNQNTQPTGTQNQGVQARRIVAPPTSPAQNTYQDLKNRVQNKLLASLDPNADVTRVAEVRRTIQEMFEQILNEENIVLSRPERARLFEQIAAEILGFGPLEPLLQDDTITEIMVNGARNIYVERRGKITRVPISFESNEHVMRIIDRIVAPLGRRIDESSPYVDARLPDGSRVNAVIPPISLVGPVITIRKFSRNPITVEQLISFGSLTPEAVEFLKACVEARLNVVISGGTGSGKTTLLNVLSGFIPADERILTVENAAELQLRQEHVVTLESRPANIEGRGEVTIRDLVVNALRMRPDRIVVGEIRDAAAIDMLQAMNTGHDGSMTTAHSNSPRDTLARLETMTLMAGMDLPVRAIREQISSAVDLIVHQERMRDGTRKVTHITEVTGMEGEIITLTDLFVFEQVGYENGKVIGRLRPTGLRPRFMEKIETSGISLPPSIFGVGDRRR</sequence>
<dbReference type="InterPro" id="IPR001482">
    <property type="entry name" value="T2SS/T4SS_dom"/>
</dbReference>
<feature type="region of interest" description="Disordered" evidence="2">
    <location>
        <begin position="1"/>
        <end position="27"/>
    </location>
</feature>
<feature type="domain" description="Bacterial type II secretion system protein E" evidence="3">
    <location>
        <begin position="306"/>
        <end position="320"/>
    </location>
</feature>
<organism evidence="4 5">
    <name type="scientific">Levilinea saccharolytica</name>
    <dbReference type="NCBI Taxonomy" id="229921"/>
    <lineage>
        <taxon>Bacteria</taxon>
        <taxon>Bacillati</taxon>
        <taxon>Chloroflexota</taxon>
        <taxon>Anaerolineae</taxon>
        <taxon>Anaerolineales</taxon>
        <taxon>Anaerolineaceae</taxon>
        <taxon>Levilinea</taxon>
    </lineage>
</organism>